<feature type="region of interest" description="Disordered" evidence="2">
    <location>
        <begin position="45"/>
        <end position="72"/>
    </location>
</feature>
<feature type="compositionally biased region" description="Basic and acidic residues" evidence="2">
    <location>
        <begin position="1307"/>
        <end position="1321"/>
    </location>
</feature>
<reference evidence="3 4" key="1">
    <citation type="journal article" date="2022" name="Nat. Ecol. Evol.">
        <title>A masculinizing supergene underlies an exaggerated male reproductive morph in a spider.</title>
        <authorList>
            <person name="Hendrickx F."/>
            <person name="De Corte Z."/>
            <person name="Sonet G."/>
            <person name="Van Belleghem S.M."/>
            <person name="Kostlbacher S."/>
            <person name="Vangestel C."/>
        </authorList>
    </citation>
    <scope>NUCLEOTIDE SEQUENCE [LARGE SCALE GENOMIC DNA]</scope>
    <source>
        <strain evidence="3">W744_W776</strain>
    </source>
</reference>
<accession>A0AAV6U8R0</accession>
<gene>
    <name evidence="3" type="ORF">JTE90_016352</name>
</gene>
<evidence type="ECO:0000256" key="1">
    <source>
        <dbReference type="SAM" id="Coils"/>
    </source>
</evidence>
<feature type="coiled-coil region" evidence="1">
    <location>
        <begin position="1564"/>
        <end position="1598"/>
    </location>
</feature>
<feature type="region of interest" description="Disordered" evidence="2">
    <location>
        <begin position="1706"/>
        <end position="1729"/>
    </location>
</feature>
<protein>
    <submittedName>
        <fullName evidence="3">Uncharacterized protein</fullName>
    </submittedName>
</protein>
<feature type="region of interest" description="Disordered" evidence="2">
    <location>
        <begin position="1604"/>
        <end position="1625"/>
    </location>
</feature>
<evidence type="ECO:0000256" key="2">
    <source>
        <dbReference type="SAM" id="MobiDB-lite"/>
    </source>
</evidence>
<keyword evidence="1" id="KW-0175">Coiled coil</keyword>
<feature type="region of interest" description="Disordered" evidence="2">
    <location>
        <begin position="1291"/>
        <end position="1324"/>
    </location>
</feature>
<feature type="coiled-coil region" evidence="1">
    <location>
        <begin position="1465"/>
        <end position="1492"/>
    </location>
</feature>
<feature type="region of interest" description="Disordered" evidence="2">
    <location>
        <begin position="1431"/>
        <end position="1452"/>
    </location>
</feature>
<evidence type="ECO:0000313" key="4">
    <source>
        <dbReference type="Proteomes" id="UP000827092"/>
    </source>
</evidence>
<sequence length="1729" mass="193505">MTSLQLFVSNDGTPVIIITRSRSLKPPHPKMDDHQACFSPDSGVACDMEDDKPPTPNLLDPPQRRLSKSLSADSEWSLDPSLFEAEDLLRDMGFAGAGDPTIPDRFLPSLMQRLSKFPESEMESLHDRIIQSIGCFRRKESKRRLFRNFSTGKDPRRFLGCQNPFLRSNTDPSSFPYDEASNSTSSLSLSSSSNDRTHSLASSTSDLPESPIAILVSEASVDHEQQTSANVVHSKRTAVDIDQKTSDGTLHSQRTAVDVNCNKKLSDSLTDNQGTVGNANHEQQAVSCNELTSYSVDQDKQTCIIAEVDHKILSIAECAQVVIQRYGDTNIEIQADVVDDASQPDFDPKSDSCSLKSKKSVQTGGNISEVDKDAHELCSLDSKPDAALVSQLDDNQSQPEDDISYLDECVSQSGTFGSNHNVCVSQLEDTVSQPVDDVTKLCDDVCSHDEGASQVPIDDDPYLEQNVCQVDENRSQSHGDFSTSGFLDADVSRFEDWGHDNNKSQSGNDVCQFDSSLSQSDFTPTDDDVSSVYLDSLELDYNEFKSSENSAFCNYKKPEDSNSLLIVSEQKLHLSEDNLWNRTKIVGLPNDASQNLLKNAVFNSIRNDDFVNLNTGKYSVTNAIDSFADIKTLKNKSSNSKTPLRRTSNGMFGGVRYQNDMDIDGPVNTVLETFKVKDTFQNKMWNPNVLEPDGDVTGVKFINESAAVNSAGFFQSESLTNKVPLQNMHHDNGNICKLIKPKYSRDNSLTNFLSSMLDTSGGVSRSPISVRKTFADKNSNSDSEVPGSFATSPFNSFPSLDLKGKFTSNVEKKTNVVDSKPIKSYLKVQELIDKAPNRKRRMLRRVSSSLQNYDDENCDTNDVNVGTCKDDVPMSSYVEPNPAPKQNYGHLTSESSNHRAIYPCHSFPVSSLHRGCDIHCETNDCQTQQTKTFCDCDAKAERNISHSRKCKRKRNRSCPFPEMSCSRGVLSKPKSMPCSCIAYEPILKNDVHEPLTLPCNLSPKESFSNCRCCNGNSNYRMNFTCAGSQSNVVHSLNAEKCDSNVRCFGPPSPTLLRPGNFGSNIWNQNRHLCYSSPDLSQDCCPNLFEHCKPRSFANVDKCHFNSHGQYDPHFCLGGDSNLNDEVFLRNSDSCCSLHHKQCLPKLDRQAISKNLNQDLKTKMSIRTPQRQNSISIADSEIPAHNPPLSDIILTNLWLLNKDNFKKDLIPEATIPCVGAPNKNVHQTSSSTEVYSNNKTTQHNKPSLTLKIEEPKEISTKPPNSPTTKSEALLERKIRIFSKFLANLGNLSKTIPDTNTDNKHKRTTRDQKCSDVPNVDKKTKPRALKVSCPVVQPRRKSVPELGKLLHLLKSIDPSTKSGEHAQVPNEKLEVSEQFLEKPSEKEYLSVYKNKVQLQASECTDGERRISYKPVLYSSSVSLYVNAEHKMATQKERSENIPGADKEAEASPKKEQLLRHSFSQMSFRGVSKEIEDLQLSIKKAKETRMCASKELHLLQELLSMDVTGERHRAAKDKIRPGVDYNMCEPDATKSKDVEHNQALADLRAKSKKEVLEDTTFWKEEIEKVKEETKQAWQAKLDRLEARLASQEDELRRLQGETTTFCKTTENGRTDSAFEDDDERRPTTPLHQCRRVDCERMQRRLAEEEQRADQLNLMLNQKSIELNKLQIQLSKQTKEMIELEKSYLQLQCRLRRGTSKPLVSRLCSRASPFAPKNLKPPSPPPTTNGSTT</sequence>
<dbReference type="EMBL" id="JAFNEN010000593">
    <property type="protein sequence ID" value="KAG8179979.1"/>
    <property type="molecule type" value="Genomic_DNA"/>
</dbReference>
<name>A0AAV6U8R0_9ARAC</name>
<feature type="region of interest" description="Disordered" evidence="2">
    <location>
        <begin position="170"/>
        <end position="206"/>
    </location>
</feature>
<feature type="region of interest" description="Disordered" evidence="2">
    <location>
        <begin position="1220"/>
        <end position="1269"/>
    </location>
</feature>
<comment type="caution">
    <text evidence="3">The sequence shown here is derived from an EMBL/GenBank/DDBJ whole genome shotgun (WGS) entry which is preliminary data.</text>
</comment>
<keyword evidence="4" id="KW-1185">Reference proteome</keyword>
<evidence type="ECO:0000313" key="3">
    <source>
        <dbReference type="EMBL" id="KAG8179979.1"/>
    </source>
</evidence>
<feature type="compositionally biased region" description="Polar residues" evidence="2">
    <location>
        <begin position="1223"/>
        <end position="1246"/>
    </location>
</feature>
<dbReference type="Proteomes" id="UP000827092">
    <property type="component" value="Unassembled WGS sequence"/>
</dbReference>
<feature type="compositionally biased region" description="Low complexity" evidence="2">
    <location>
        <begin position="181"/>
        <end position="194"/>
    </location>
</feature>
<proteinExistence type="predicted"/>
<organism evidence="3 4">
    <name type="scientific">Oedothorax gibbosus</name>
    <dbReference type="NCBI Taxonomy" id="931172"/>
    <lineage>
        <taxon>Eukaryota</taxon>
        <taxon>Metazoa</taxon>
        <taxon>Ecdysozoa</taxon>
        <taxon>Arthropoda</taxon>
        <taxon>Chelicerata</taxon>
        <taxon>Arachnida</taxon>
        <taxon>Araneae</taxon>
        <taxon>Araneomorphae</taxon>
        <taxon>Entelegynae</taxon>
        <taxon>Araneoidea</taxon>
        <taxon>Linyphiidae</taxon>
        <taxon>Erigoninae</taxon>
        <taxon>Oedothorax</taxon>
    </lineage>
</organism>
<feature type="coiled-coil region" evidence="1">
    <location>
        <begin position="1635"/>
        <end position="1690"/>
    </location>
</feature>